<evidence type="ECO:0000313" key="2">
    <source>
        <dbReference type="EMBL" id="GGE03659.1"/>
    </source>
</evidence>
<keyword evidence="1" id="KW-0472">Membrane</keyword>
<reference evidence="2" key="1">
    <citation type="journal article" date="2014" name="Int. J. Syst. Evol. Microbiol.">
        <title>Complete genome sequence of Corynebacterium casei LMG S-19264T (=DSM 44701T), isolated from a smear-ripened cheese.</title>
        <authorList>
            <consortium name="US DOE Joint Genome Institute (JGI-PGF)"/>
            <person name="Walter F."/>
            <person name="Albersmeier A."/>
            <person name="Kalinowski J."/>
            <person name="Ruckert C."/>
        </authorList>
    </citation>
    <scope>NUCLEOTIDE SEQUENCE</scope>
    <source>
        <strain evidence="2">CGMCC 1.15179</strain>
    </source>
</reference>
<keyword evidence="1" id="KW-0812">Transmembrane</keyword>
<reference evidence="2" key="2">
    <citation type="submission" date="2020-09" db="EMBL/GenBank/DDBJ databases">
        <authorList>
            <person name="Sun Q."/>
            <person name="Zhou Y."/>
        </authorList>
    </citation>
    <scope>NUCLEOTIDE SEQUENCE</scope>
    <source>
        <strain evidence="2">CGMCC 1.15179</strain>
    </source>
</reference>
<dbReference type="EMBL" id="BMHQ01000001">
    <property type="protein sequence ID" value="GGE03659.1"/>
    <property type="molecule type" value="Genomic_DNA"/>
</dbReference>
<name>A0A8J2VFL8_9BACL</name>
<keyword evidence="1" id="KW-1133">Transmembrane helix</keyword>
<sequence>MEEGGCPMLQSWLNPNTFIALMMVAFMVLMSLYIRERGKNHKS</sequence>
<comment type="caution">
    <text evidence="2">The sequence shown here is derived from an EMBL/GenBank/DDBJ whole genome shotgun (WGS) entry which is preliminary data.</text>
</comment>
<accession>A0A8J2VFL8</accession>
<proteinExistence type="predicted"/>
<evidence type="ECO:0000256" key="1">
    <source>
        <dbReference type="SAM" id="Phobius"/>
    </source>
</evidence>
<organism evidence="2 3">
    <name type="scientific">Marinithermofilum abyssi</name>
    <dbReference type="NCBI Taxonomy" id="1571185"/>
    <lineage>
        <taxon>Bacteria</taxon>
        <taxon>Bacillati</taxon>
        <taxon>Bacillota</taxon>
        <taxon>Bacilli</taxon>
        <taxon>Bacillales</taxon>
        <taxon>Thermoactinomycetaceae</taxon>
        <taxon>Marinithermofilum</taxon>
    </lineage>
</organism>
<evidence type="ECO:0000313" key="3">
    <source>
        <dbReference type="Proteomes" id="UP000625210"/>
    </source>
</evidence>
<keyword evidence="3" id="KW-1185">Reference proteome</keyword>
<dbReference type="Proteomes" id="UP000625210">
    <property type="component" value="Unassembled WGS sequence"/>
</dbReference>
<feature type="transmembrane region" description="Helical" evidence="1">
    <location>
        <begin position="17"/>
        <end position="34"/>
    </location>
</feature>
<dbReference type="AlphaFoldDB" id="A0A8J2VFL8"/>
<gene>
    <name evidence="2" type="ORF">GCM10011571_00650</name>
</gene>
<protein>
    <submittedName>
        <fullName evidence="2">Uncharacterized protein</fullName>
    </submittedName>
</protein>